<evidence type="ECO:0000313" key="2">
    <source>
        <dbReference type="Proteomes" id="UP001057452"/>
    </source>
</evidence>
<evidence type="ECO:0000313" key="1">
    <source>
        <dbReference type="EMBL" id="KAI4831387.1"/>
    </source>
</evidence>
<accession>A0ACB9XW86</accession>
<name>A0ACB9XW86_CHAAC</name>
<sequence>MNRGVTTLFSVCAPDHASLFKTFSTREYTHSVAFGDVSVCTWEHVGLQHGCQVLERANLSSAIRLRSTDMQEKQTDMKTERKASLCSSAVQFVLTLSGALSSPLILMSSPGITLRRSASQ</sequence>
<protein>
    <submittedName>
        <fullName evidence="1">Uncharacterized protein</fullName>
    </submittedName>
</protein>
<proteinExistence type="predicted"/>
<organism evidence="1 2">
    <name type="scientific">Chaenocephalus aceratus</name>
    <name type="common">Blackfin icefish</name>
    <name type="synonym">Chaenichthys aceratus</name>
    <dbReference type="NCBI Taxonomy" id="36190"/>
    <lineage>
        <taxon>Eukaryota</taxon>
        <taxon>Metazoa</taxon>
        <taxon>Chordata</taxon>
        <taxon>Craniata</taxon>
        <taxon>Vertebrata</taxon>
        <taxon>Euteleostomi</taxon>
        <taxon>Actinopterygii</taxon>
        <taxon>Neopterygii</taxon>
        <taxon>Teleostei</taxon>
        <taxon>Neoteleostei</taxon>
        <taxon>Acanthomorphata</taxon>
        <taxon>Eupercaria</taxon>
        <taxon>Perciformes</taxon>
        <taxon>Notothenioidei</taxon>
        <taxon>Channichthyidae</taxon>
        <taxon>Chaenocephalus</taxon>
    </lineage>
</organism>
<keyword evidence="2" id="KW-1185">Reference proteome</keyword>
<comment type="caution">
    <text evidence="1">The sequence shown here is derived from an EMBL/GenBank/DDBJ whole genome shotgun (WGS) entry which is preliminary data.</text>
</comment>
<dbReference type="Proteomes" id="UP001057452">
    <property type="component" value="Chromosome 2"/>
</dbReference>
<reference evidence="1" key="1">
    <citation type="submission" date="2022-05" db="EMBL/GenBank/DDBJ databases">
        <title>Chromosome-level genome of Chaenocephalus aceratus.</title>
        <authorList>
            <person name="Park H."/>
        </authorList>
    </citation>
    <scope>NUCLEOTIDE SEQUENCE</scope>
    <source>
        <strain evidence="1">KU_202001</strain>
    </source>
</reference>
<gene>
    <name evidence="1" type="ORF">KUCAC02_000930</name>
</gene>
<dbReference type="EMBL" id="CM043786">
    <property type="protein sequence ID" value="KAI4831387.1"/>
    <property type="molecule type" value="Genomic_DNA"/>
</dbReference>